<protein>
    <submittedName>
        <fullName evidence="2">Uncharacterized protein</fullName>
    </submittedName>
</protein>
<proteinExistence type="predicted"/>
<gene>
    <name evidence="2" type="ORF">N0V91_005106</name>
</gene>
<evidence type="ECO:0000313" key="3">
    <source>
        <dbReference type="Proteomes" id="UP001140510"/>
    </source>
</evidence>
<evidence type="ECO:0000313" key="2">
    <source>
        <dbReference type="EMBL" id="KAJ4405588.1"/>
    </source>
</evidence>
<dbReference type="Proteomes" id="UP001140510">
    <property type="component" value="Unassembled WGS sequence"/>
</dbReference>
<accession>A0A9W9D7H5</accession>
<keyword evidence="3" id="KW-1185">Reference proteome</keyword>
<dbReference type="AlphaFoldDB" id="A0A9W9D7H5"/>
<dbReference type="OrthoDB" id="3797628at2759"/>
<comment type="caution">
    <text evidence="2">The sequence shown here is derived from an EMBL/GenBank/DDBJ whole genome shotgun (WGS) entry which is preliminary data.</text>
</comment>
<name>A0A9W9D7H5_9PLEO</name>
<feature type="compositionally biased region" description="Low complexity" evidence="1">
    <location>
        <begin position="133"/>
        <end position="147"/>
    </location>
</feature>
<feature type="region of interest" description="Disordered" evidence="1">
    <location>
        <begin position="129"/>
        <end position="192"/>
    </location>
</feature>
<sequence length="240" mass="26082">MWTSEHHKNLTGAIDECDGALKAVFRAVQIADEESRIVAISKKANNYIEHLLAEGSHALESVVRCSSLVSKTKVIVRHTLLSQTEILNDDEIEELLRLIQALQHPDLQLIWVRKDESFASKQMQRFSIPPPTISIGPSAAETASTSSPLDRSPGSTVKPVLTPDCPLTAPQQTTEPGEVAFGEPSVINPTPSRSVFANVTSTSGFANYSKPKSNVFGPRPPHLEGYIIRPTVQTMGSTTS</sequence>
<reference evidence="2" key="1">
    <citation type="submission" date="2022-10" db="EMBL/GenBank/DDBJ databases">
        <title>Tapping the CABI collections for fungal endophytes: first genome assemblies for Collariella, Neodidymelliopsis, Ascochyta clinopodiicola, Didymella pomorum, Didymosphaeria variabile, Neocosmospora piperis and Neocucurbitaria cava.</title>
        <authorList>
            <person name="Hill R."/>
        </authorList>
    </citation>
    <scope>NUCLEOTIDE SEQUENCE</scope>
    <source>
        <strain evidence="2">IMI 355091</strain>
    </source>
</reference>
<dbReference type="EMBL" id="JAPEVA010000033">
    <property type="protein sequence ID" value="KAJ4405588.1"/>
    <property type="molecule type" value="Genomic_DNA"/>
</dbReference>
<evidence type="ECO:0000256" key="1">
    <source>
        <dbReference type="SAM" id="MobiDB-lite"/>
    </source>
</evidence>
<organism evidence="2 3">
    <name type="scientific">Didymella pomorum</name>
    <dbReference type="NCBI Taxonomy" id="749634"/>
    <lineage>
        <taxon>Eukaryota</taxon>
        <taxon>Fungi</taxon>
        <taxon>Dikarya</taxon>
        <taxon>Ascomycota</taxon>
        <taxon>Pezizomycotina</taxon>
        <taxon>Dothideomycetes</taxon>
        <taxon>Pleosporomycetidae</taxon>
        <taxon>Pleosporales</taxon>
        <taxon>Pleosporineae</taxon>
        <taxon>Didymellaceae</taxon>
        <taxon>Didymella</taxon>
    </lineage>
</organism>